<dbReference type="EMBL" id="UOEC01000056">
    <property type="protein sequence ID" value="VAV88947.1"/>
    <property type="molecule type" value="Genomic_DNA"/>
</dbReference>
<organism evidence="1">
    <name type="scientific">hydrothermal vent metagenome</name>
    <dbReference type="NCBI Taxonomy" id="652676"/>
    <lineage>
        <taxon>unclassified sequences</taxon>
        <taxon>metagenomes</taxon>
        <taxon>ecological metagenomes</taxon>
    </lineage>
</organism>
<protein>
    <submittedName>
        <fullName evidence="1">Uncharacterized protein</fullName>
    </submittedName>
</protein>
<name>A0A3B0RBL9_9ZZZZ</name>
<dbReference type="AlphaFoldDB" id="A0A3B0RBL9"/>
<proteinExistence type="predicted"/>
<evidence type="ECO:0000313" key="1">
    <source>
        <dbReference type="EMBL" id="VAV88947.1"/>
    </source>
</evidence>
<accession>A0A3B0RBL9</accession>
<gene>
    <name evidence="1" type="ORF">MNBD_ALPHA08-1970</name>
</gene>
<sequence length="46" mass="5379">DWLIPVWLFHNYTALSLITGRVPVIHWLDVDHRHKAGDEGEVDFPI</sequence>
<reference evidence="1" key="1">
    <citation type="submission" date="2018-06" db="EMBL/GenBank/DDBJ databases">
        <authorList>
            <person name="Zhirakovskaya E."/>
        </authorList>
    </citation>
    <scope>NUCLEOTIDE SEQUENCE</scope>
</reference>
<feature type="non-terminal residue" evidence="1">
    <location>
        <position position="1"/>
    </location>
</feature>